<protein>
    <submittedName>
        <fullName evidence="2">Uncharacterized protein</fullName>
    </submittedName>
</protein>
<dbReference type="STRING" id="1121451.DESAM_22001"/>
<keyword evidence="3" id="KW-1185">Reference proteome</keyword>
<evidence type="ECO:0000313" key="3">
    <source>
        <dbReference type="Proteomes" id="UP000010808"/>
    </source>
</evidence>
<evidence type="ECO:0000256" key="1">
    <source>
        <dbReference type="SAM" id="SignalP"/>
    </source>
</evidence>
<feature type="chain" id="PRO_5003947240" evidence="1">
    <location>
        <begin position="23"/>
        <end position="45"/>
    </location>
</feature>
<dbReference type="EMBL" id="FO203522">
    <property type="protein sequence ID" value="CCO24268.1"/>
    <property type="molecule type" value="Genomic_DNA"/>
</dbReference>
<evidence type="ECO:0000313" key="2">
    <source>
        <dbReference type="EMBL" id="CCO24268.1"/>
    </source>
</evidence>
<dbReference type="HOGENOM" id="CLU_3198939_0_0_7"/>
<proteinExistence type="predicted"/>
<dbReference type="PATRIC" id="fig|1121451.3.peg.2223"/>
<accession>L0RBV6</accession>
<dbReference type="Proteomes" id="UP000010808">
    <property type="component" value="Chromosome"/>
</dbReference>
<keyword evidence="1" id="KW-0732">Signal</keyword>
<reference evidence="2 3" key="1">
    <citation type="submission" date="2012-10" db="EMBL/GenBank/DDBJ databases">
        <authorList>
            <person name="Genoscope - CEA"/>
        </authorList>
    </citation>
    <scope>NUCLEOTIDE SEQUENCE [LARGE SCALE GENOMIC DNA]</scope>
    <source>
        <strain evidence="3">AM13 / DSM 14728</strain>
    </source>
</reference>
<dbReference type="KEGG" id="dhy:DESAM_22001"/>
<organism evidence="2 3">
    <name type="scientific">Maridesulfovibrio hydrothermalis AM13 = DSM 14728</name>
    <dbReference type="NCBI Taxonomy" id="1121451"/>
    <lineage>
        <taxon>Bacteria</taxon>
        <taxon>Pseudomonadati</taxon>
        <taxon>Thermodesulfobacteriota</taxon>
        <taxon>Desulfovibrionia</taxon>
        <taxon>Desulfovibrionales</taxon>
        <taxon>Desulfovibrionaceae</taxon>
        <taxon>Maridesulfovibrio</taxon>
    </lineage>
</organism>
<sequence length="45" mass="4800">MRFFIFVFLILASVGTPMSVHAGKDVLLSIANTANTFGTVNPCPT</sequence>
<dbReference type="AlphaFoldDB" id="L0RBV6"/>
<name>L0RBV6_9BACT</name>
<gene>
    <name evidence="2" type="ORF">DESAM_22001</name>
</gene>
<feature type="signal peptide" evidence="1">
    <location>
        <begin position="1"/>
        <end position="22"/>
    </location>
</feature>